<dbReference type="OrthoDB" id="9892686at2759"/>
<evidence type="ECO:0000313" key="3">
    <source>
        <dbReference type="Ensembl" id="ENSLLEP00000026475.1"/>
    </source>
</evidence>
<dbReference type="Ensembl" id="ENSLLET00000027496.1">
    <property type="protein sequence ID" value="ENSLLEP00000026475.1"/>
    <property type="gene ID" value="ENSLLEG00000016793.1"/>
</dbReference>
<feature type="region of interest" description="Disordered" evidence="1">
    <location>
        <begin position="145"/>
        <end position="256"/>
    </location>
</feature>
<evidence type="ECO:0000313" key="4">
    <source>
        <dbReference type="Proteomes" id="UP000694569"/>
    </source>
</evidence>
<reference evidence="3" key="1">
    <citation type="submission" date="2025-08" db="UniProtKB">
        <authorList>
            <consortium name="Ensembl"/>
        </authorList>
    </citation>
    <scope>IDENTIFICATION</scope>
</reference>
<sequence length="256" mass="29268">MNMDRDVMSQRILDLTLEIIYLLTGEDRVLVKVLLERVTDRSSHQVSEGHCKSQSISMEEKILELSNQIIRLLTGEVPIRCEDVTVYLSMEEWEYVERHKELYEDVRMEDHQPVITLDNSTSGEFHSLVSLPDFGNKSEIEKITNNGGKCVKTNETTGQAESVRHTERDSPASEERHVPQTDLYPITEHSQLECPTADIKEESPTYGEENLTDSDMYEPPEHTQTQYTSIHTKAESDPCGEGDITVPDSFPPRDRQ</sequence>
<feature type="compositionally biased region" description="Basic and acidic residues" evidence="1">
    <location>
        <begin position="162"/>
        <end position="179"/>
    </location>
</feature>
<dbReference type="Pfam" id="PF01352">
    <property type="entry name" value="KRAB"/>
    <property type="match status" value="1"/>
</dbReference>
<dbReference type="Gene3D" id="6.10.140.140">
    <property type="match status" value="1"/>
</dbReference>
<dbReference type="InterPro" id="IPR001909">
    <property type="entry name" value="KRAB"/>
</dbReference>
<evidence type="ECO:0000256" key="1">
    <source>
        <dbReference type="SAM" id="MobiDB-lite"/>
    </source>
</evidence>
<reference evidence="3" key="2">
    <citation type="submission" date="2025-09" db="UniProtKB">
        <authorList>
            <consortium name="Ensembl"/>
        </authorList>
    </citation>
    <scope>IDENTIFICATION</scope>
</reference>
<accession>A0A8C5PQJ7</accession>
<proteinExistence type="predicted"/>
<dbReference type="SUPFAM" id="SSF109640">
    <property type="entry name" value="KRAB domain (Kruppel-associated box)"/>
    <property type="match status" value="1"/>
</dbReference>
<dbReference type="GeneTree" id="ENSGT01010000228650"/>
<dbReference type="Proteomes" id="UP000694569">
    <property type="component" value="Unplaced"/>
</dbReference>
<protein>
    <recommendedName>
        <fullName evidence="2">KRAB domain-containing protein</fullName>
    </recommendedName>
</protein>
<organism evidence="3 4">
    <name type="scientific">Leptobrachium leishanense</name>
    <name type="common">Leishan spiny toad</name>
    <dbReference type="NCBI Taxonomy" id="445787"/>
    <lineage>
        <taxon>Eukaryota</taxon>
        <taxon>Metazoa</taxon>
        <taxon>Chordata</taxon>
        <taxon>Craniata</taxon>
        <taxon>Vertebrata</taxon>
        <taxon>Euteleostomi</taxon>
        <taxon>Amphibia</taxon>
        <taxon>Batrachia</taxon>
        <taxon>Anura</taxon>
        <taxon>Pelobatoidea</taxon>
        <taxon>Megophryidae</taxon>
        <taxon>Leptobrachium</taxon>
    </lineage>
</organism>
<feature type="domain" description="KRAB" evidence="2">
    <location>
        <begin position="81"/>
        <end position="117"/>
    </location>
</feature>
<evidence type="ECO:0000259" key="2">
    <source>
        <dbReference type="Pfam" id="PF01352"/>
    </source>
</evidence>
<dbReference type="AlphaFoldDB" id="A0A8C5PQJ7"/>
<name>A0A8C5PQJ7_9ANUR</name>
<keyword evidence="4" id="KW-1185">Reference proteome</keyword>
<dbReference type="CDD" id="cd07765">
    <property type="entry name" value="KRAB_A-box"/>
    <property type="match status" value="1"/>
</dbReference>
<feature type="compositionally biased region" description="Polar residues" evidence="1">
    <location>
        <begin position="222"/>
        <end position="231"/>
    </location>
</feature>
<dbReference type="InterPro" id="IPR036051">
    <property type="entry name" value="KRAB_dom_sf"/>
</dbReference>
<dbReference type="GO" id="GO:0006355">
    <property type="term" value="P:regulation of DNA-templated transcription"/>
    <property type="evidence" value="ECO:0007669"/>
    <property type="project" value="InterPro"/>
</dbReference>
<feature type="compositionally biased region" description="Polar residues" evidence="1">
    <location>
        <begin position="145"/>
        <end position="160"/>
    </location>
</feature>